<feature type="compositionally biased region" description="Basic and acidic residues" evidence="6">
    <location>
        <begin position="606"/>
        <end position="620"/>
    </location>
</feature>
<name>A0A9P8PVS2_9ASCO</name>
<evidence type="ECO:0000256" key="5">
    <source>
        <dbReference type="ARBA" id="ARBA00023242"/>
    </source>
</evidence>
<sequence>MSNKEESISIEETNKIRISLGLKPIPILNAEKNQESTSSVQNESISLSETNKLRISLGLKPIVEDTSIKSQDITTEEYQKQKESQTKNEKLKEQLENSRSKVANRCKINISKSLIDEIESDSKDPNGLDDWLSNVGKKTSTDKKKIKVGKLKPSTINDPDTDLTGVKVSHNIEDFQTIPGDNIVLTFKDQSIYDDNDELESELLINKKKLETDLANRLNDKHFDRFGQEKSRIEEYEDRLKTNDNDNGFIIEGHTVFQTDNVENAEQTEDNSAVKRKIQFSLESDNEDNENDEMNDYVEVKPIKMKKLKKKSSSKRKRDIEVDEDNDIVIRNVQLNDQDFDLQDDYDLQRRLNAHRNKKLKKFKTPEELAKEIKEDEMEDIEETRYTGGLIYDENTEFLSSIKTTIEEEEKALNKSNISEYETSKKANDNSIEIEEIQNPENTTALDSPEQEKEQQDENDNSSINFSGGLGSTLSFLKSRNVIVEKSEAQRQQELKNIQLKKELELQKIKVDIERRILEEELNNDPELQKLPKAEREQIIKDELDNLKDIQPTTKFTNEYNPDVKISYIDEYGREMDQKEAYKQLSHSFHGKALNKSKIEKKKKRVQEEMEKRAKEESIL</sequence>
<dbReference type="GO" id="GO:0000481">
    <property type="term" value="P:maturation of 5S rRNA"/>
    <property type="evidence" value="ECO:0007669"/>
    <property type="project" value="TreeGrafter"/>
</dbReference>
<feature type="region of interest" description="Disordered" evidence="6">
    <location>
        <begin position="66"/>
        <end position="98"/>
    </location>
</feature>
<evidence type="ECO:0000313" key="7">
    <source>
        <dbReference type="EMBL" id="KAH3678507.1"/>
    </source>
</evidence>
<dbReference type="Pfam" id="PF19252">
    <property type="entry name" value="HIND"/>
    <property type="match status" value="2"/>
</dbReference>
<feature type="compositionally biased region" description="Basic residues" evidence="6">
    <location>
        <begin position="594"/>
        <end position="605"/>
    </location>
</feature>
<dbReference type="OrthoDB" id="5583at2759"/>
<comment type="similarity">
    <text evidence="2">Belongs to the SNU66/SART1 family.</text>
</comment>
<keyword evidence="8" id="KW-1185">Reference proteome</keyword>
<evidence type="ECO:0000313" key="8">
    <source>
        <dbReference type="Proteomes" id="UP000769528"/>
    </source>
</evidence>
<keyword evidence="4" id="KW-0508">mRNA splicing</keyword>
<feature type="region of interest" description="Disordered" evidence="6">
    <location>
        <begin position="412"/>
        <end position="471"/>
    </location>
</feature>
<dbReference type="InterPro" id="IPR045347">
    <property type="entry name" value="HIND"/>
</dbReference>
<feature type="compositionally biased region" description="Polar residues" evidence="6">
    <location>
        <begin position="462"/>
        <end position="471"/>
    </location>
</feature>
<proteinExistence type="inferred from homology"/>
<evidence type="ECO:0000256" key="6">
    <source>
        <dbReference type="SAM" id="MobiDB-lite"/>
    </source>
</evidence>
<dbReference type="Pfam" id="PF03343">
    <property type="entry name" value="SART-1"/>
    <property type="match status" value="1"/>
</dbReference>
<keyword evidence="5" id="KW-0539">Nucleus</keyword>
<evidence type="ECO:0000256" key="1">
    <source>
        <dbReference type="ARBA" id="ARBA00004123"/>
    </source>
</evidence>
<comment type="subcellular location">
    <subcellularLocation>
        <location evidence="1">Nucleus</location>
    </subcellularLocation>
</comment>
<dbReference type="Proteomes" id="UP000769528">
    <property type="component" value="Unassembled WGS sequence"/>
</dbReference>
<comment type="caution">
    <text evidence="7">The sequence shown here is derived from an EMBL/GenBank/DDBJ whole genome shotgun (WGS) entry which is preliminary data.</text>
</comment>
<dbReference type="InterPro" id="IPR005011">
    <property type="entry name" value="SNU66/SART1"/>
</dbReference>
<dbReference type="AlphaFoldDB" id="A0A9P8PVS2"/>
<evidence type="ECO:0000256" key="3">
    <source>
        <dbReference type="ARBA" id="ARBA00022664"/>
    </source>
</evidence>
<organism evidence="7 8">
    <name type="scientific">Wickerhamomyces mucosus</name>
    <dbReference type="NCBI Taxonomy" id="1378264"/>
    <lineage>
        <taxon>Eukaryota</taxon>
        <taxon>Fungi</taxon>
        <taxon>Dikarya</taxon>
        <taxon>Ascomycota</taxon>
        <taxon>Saccharomycotina</taxon>
        <taxon>Saccharomycetes</taxon>
        <taxon>Phaffomycetales</taxon>
        <taxon>Wickerhamomycetaceae</taxon>
        <taxon>Wickerhamomyces</taxon>
    </lineage>
</organism>
<accession>A0A9P8PVS2</accession>
<evidence type="ECO:0000256" key="4">
    <source>
        <dbReference type="ARBA" id="ARBA00023187"/>
    </source>
</evidence>
<reference evidence="7" key="2">
    <citation type="submission" date="2021-01" db="EMBL/GenBank/DDBJ databases">
        <authorList>
            <person name="Schikora-Tamarit M.A."/>
        </authorList>
    </citation>
    <scope>NUCLEOTIDE SEQUENCE</scope>
    <source>
        <strain evidence="7">CBS6341</strain>
    </source>
</reference>
<dbReference type="GO" id="GO:0046540">
    <property type="term" value="C:U4/U6 x U5 tri-snRNP complex"/>
    <property type="evidence" value="ECO:0007669"/>
    <property type="project" value="InterPro"/>
</dbReference>
<evidence type="ECO:0008006" key="9">
    <source>
        <dbReference type="Google" id="ProtNLM"/>
    </source>
</evidence>
<feature type="compositionally biased region" description="Basic and acidic residues" evidence="6">
    <location>
        <begin position="77"/>
        <end position="98"/>
    </location>
</feature>
<dbReference type="PANTHER" id="PTHR14152:SF5">
    <property type="entry name" value="U4_U6.U5 TRI-SNRNP-ASSOCIATED PROTEIN 1"/>
    <property type="match status" value="1"/>
</dbReference>
<feature type="region of interest" description="Disordered" evidence="6">
    <location>
        <begin position="594"/>
        <end position="620"/>
    </location>
</feature>
<dbReference type="GO" id="GO:0045292">
    <property type="term" value="P:mRNA cis splicing, via spliceosome"/>
    <property type="evidence" value="ECO:0007669"/>
    <property type="project" value="TreeGrafter"/>
</dbReference>
<dbReference type="EMBL" id="JAEUBF010000443">
    <property type="protein sequence ID" value="KAH3678507.1"/>
    <property type="molecule type" value="Genomic_DNA"/>
</dbReference>
<gene>
    <name evidence="7" type="ORF">WICMUC_001524</name>
</gene>
<protein>
    <recommendedName>
        <fullName evidence="9">SART-1 protein</fullName>
    </recommendedName>
</protein>
<keyword evidence="3" id="KW-0507">mRNA processing</keyword>
<dbReference type="PANTHER" id="PTHR14152">
    <property type="entry name" value="SQUAMOUS CELL CARCINOMA ANTIGEN RECOGNISED BY CYTOTOXIC T LYMPHOCYTES"/>
    <property type="match status" value="1"/>
</dbReference>
<reference evidence="7" key="1">
    <citation type="journal article" date="2021" name="Open Biol.">
        <title>Shared evolutionary footprints suggest mitochondrial oxidative damage underlies multiple complex I losses in fungi.</title>
        <authorList>
            <person name="Schikora-Tamarit M.A."/>
            <person name="Marcet-Houben M."/>
            <person name="Nosek J."/>
            <person name="Gabaldon T."/>
        </authorList>
    </citation>
    <scope>NUCLEOTIDE SEQUENCE</scope>
    <source>
        <strain evidence="7">CBS6341</strain>
    </source>
</reference>
<evidence type="ECO:0000256" key="2">
    <source>
        <dbReference type="ARBA" id="ARBA00006076"/>
    </source>
</evidence>